<dbReference type="EMBL" id="BAABRO010000002">
    <property type="protein sequence ID" value="GAA5505584.1"/>
    <property type="molecule type" value="Genomic_DNA"/>
</dbReference>
<accession>A0ABP9VK59</accession>
<comment type="caution">
    <text evidence="2">The sequence shown here is derived from an EMBL/GenBank/DDBJ whole genome shotgun (WGS) entry which is preliminary data.</text>
</comment>
<sequence>MKQFSIATVLLIVTWCGIGFYVLSRYLAEHPYRGATHGISNTVLYESRIGAELESTQQVTLESMPAWNAAAANPPLSAKRALLIADRIRRERLRDNKDWKWGLRSLTLHPLDTKNQIWCWRIEFDAEPVSHDVIGAMPALSTIVMMDGSCYVQTQAGFGYMKEIGILTAATSGTPTLEDE</sequence>
<evidence type="ECO:0000313" key="3">
    <source>
        <dbReference type="Proteomes" id="UP001416858"/>
    </source>
</evidence>
<keyword evidence="1" id="KW-1133">Transmembrane helix</keyword>
<keyword evidence="1" id="KW-0812">Transmembrane</keyword>
<name>A0ABP9VK59_9BACT</name>
<keyword evidence="3" id="KW-1185">Reference proteome</keyword>
<dbReference type="RefSeq" id="WP_345682610.1">
    <property type="nucleotide sequence ID" value="NZ_BAABRO010000002.1"/>
</dbReference>
<evidence type="ECO:0000256" key="1">
    <source>
        <dbReference type="SAM" id="Phobius"/>
    </source>
</evidence>
<keyword evidence="1" id="KW-0472">Membrane</keyword>
<dbReference type="Proteomes" id="UP001416858">
    <property type="component" value="Unassembled WGS sequence"/>
</dbReference>
<organism evidence="2 3">
    <name type="scientific">Novipirellula caenicola</name>
    <dbReference type="NCBI Taxonomy" id="1536901"/>
    <lineage>
        <taxon>Bacteria</taxon>
        <taxon>Pseudomonadati</taxon>
        <taxon>Planctomycetota</taxon>
        <taxon>Planctomycetia</taxon>
        <taxon>Pirellulales</taxon>
        <taxon>Pirellulaceae</taxon>
        <taxon>Novipirellula</taxon>
    </lineage>
</organism>
<reference evidence="2 3" key="1">
    <citation type="submission" date="2024-02" db="EMBL/GenBank/DDBJ databases">
        <title>Rhodopirellula caenicola NBRC 110016.</title>
        <authorList>
            <person name="Ichikawa N."/>
            <person name="Katano-Makiyama Y."/>
            <person name="Hidaka K."/>
        </authorList>
    </citation>
    <scope>NUCLEOTIDE SEQUENCE [LARGE SCALE GENOMIC DNA]</scope>
    <source>
        <strain evidence="2 3">NBRC 110016</strain>
    </source>
</reference>
<proteinExistence type="predicted"/>
<feature type="transmembrane region" description="Helical" evidence="1">
    <location>
        <begin position="6"/>
        <end position="23"/>
    </location>
</feature>
<protein>
    <submittedName>
        <fullName evidence="2">Uncharacterized protein</fullName>
    </submittedName>
</protein>
<gene>
    <name evidence="2" type="ORF">Rcae01_01029</name>
</gene>
<evidence type="ECO:0000313" key="2">
    <source>
        <dbReference type="EMBL" id="GAA5505584.1"/>
    </source>
</evidence>